<accession>A0ABV0ZQM9</accession>
<feature type="non-terminal residue" evidence="1">
    <location>
        <position position="1"/>
    </location>
</feature>
<name>A0ABV0ZQM9_9TELE</name>
<sequence>LHSRKFLINLCNEAPTLKRSLLETITSWVSALRTAVLKLLVGYIFPKTCQIQTATLDSMPLPNLDPRLHHQVPD</sequence>
<evidence type="ECO:0000313" key="1">
    <source>
        <dbReference type="EMBL" id="MEQ2308087.1"/>
    </source>
</evidence>
<keyword evidence="2" id="KW-1185">Reference proteome</keyword>
<proteinExistence type="predicted"/>
<dbReference type="Proteomes" id="UP001469553">
    <property type="component" value="Unassembled WGS sequence"/>
</dbReference>
<dbReference type="EMBL" id="JAHRIP010068193">
    <property type="protein sequence ID" value="MEQ2308087.1"/>
    <property type="molecule type" value="Genomic_DNA"/>
</dbReference>
<comment type="caution">
    <text evidence="1">The sequence shown here is derived from an EMBL/GenBank/DDBJ whole genome shotgun (WGS) entry which is preliminary data.</text>
</comment>
<organism evidence="1 2">
    <name type="scientific">Ameca splendens</name>
    <dbReference type="NCBI Taxonomy" id="208324"/>
    <lineage>
        <taxon>Eukaryota</taxon>
        <taxon>Metazoa</taxon>
        <taxon>Chordata</taxon>
        <taxon>Craniata</taxon>
        <taxon>Vertebrata</taxon>
        <taxon>Euteleostomi</taxon>
        <taxon>Actinopterygii</taxon>
        <taxon>Neopterygii</taxon>
        <taxon>Teleostei</taxon>
        <taxon>Neoteleostei</taxon>
        <taxon>Acanthomorphata</taxon>
        <taxon>Ovalentaria</taxon>
        <taxon>Atherinomorphae</taxon>
        <taxon>Cyprinodontiformes</taxon>
        <taxon>Goodeidae</taxon>
        <taxon>Ameca</taxon>
    </lineage>
</organism>
<reference evidence="1 2" key="1">
    <citation type="submission" date="2021-06" db="EMBL/GenBank/DDBJ databases">
        <authorList>
            <person name="Palmer J.M."/>
        </authorList>
    </citation>
    <scope>NUCLEOTIDE SEQUENCE [LARGE SCALE GENOMIC DNA]</scope>
    <source>
        <strain evidence="1 2">AS_MEX2019</strain>
        <tissue evidence="1">Muscle</tissue>
    </source>
</reference>
<gene>
    <name evidence="1" type="ORF">AMECASPLE_024621</name>
</gene>
<protein>
    <submittedName>
        <fullName evidence="1">Uncharacterized protein</fullName>
    </submittedName>
</protein>
<evidence type="ECO:0000313" key="2">
    <source>
        <dbReference type="Proteomes" id="UP001469553"/>
    </source>
</evidence>